<dbReference type="Pfam" id="PF13520">
    <property type="entry name" value="AA_permease_2"/>
    <property type="match status" value="1"/>
</dbReference>
<dbReference type="Proteomes" id="UP000799291">
    <property type="component" value="Unassembled WGS sequence"/>
</dbReference>
<dbReference type="EMBL" id="MU005590">
    <property type="protein sequence ID" value="KAF2681719.1"/>
    <property type="molecule type" value="Genomic_DNA"/>
</dbReference>
<sequence length="539" mass="58273">MATASEPERKVFADTTSDDLVLEQLGYTQELKRSFGLLGMVGFSFSIVTCWTALSGVLIIGVESGGPPVMIWGWLSVCLVTLTVAYSMAEMCSAYPVAGGQYSWVAILAPQRWARGFSYVCGWFMLIGILAMGATNNFVAANFVLGTAQLNHPDYTIERWHTVLVAYLIAVVATASNIFIPQALNRISKFILVWNIVAFFVCFITILATNDQKQPASFVFSEFQNFTGFNAPYGAVVGLLQSAFGMCCYDAPSHMTEEIKNPRKQAPRAIIMSVYVGAVTGFIFLISLSFCMGDLETTASTPTGVPVIEIFYHSTGSIGGASTLASLIAVIALVCANSLMAEGSRAVYAFARDHGLPFSRTFSKVSPTKQVPVYALLLTCVVQMAFDSIYFGTTTGFNTVISIATQGFCKFDSSSARHPELTAVDVSYACPLLARILAHVTGKKHRLEGPYSLGRYGLALNIIGFAFLTFFCITFNFPSVSPVDSENMNYTSAAIGVVMLISLITWITTGRKRFTGPDAGHLLDVGRREEVAAAEPKAA</sequence>
<dbReference type="PANTHER" id="PTHR45649:SF8">
    <property type="entry name" value="PERMEASE, PUTATIVE-RELATED"/>
    <property type="match status" value="1"/>
</dbReference>
<evidence type="ECO:0000256" key="3">
    <source>
        <dbReference type="ARBA" id="ARBA00022692"/>
    </source>
</evidence>
<feature type="transmembrane region" description="Helical" evidence="6">
    <location>
        <begin position="229"/>
        <end position="249"/>
    </location>
</feature>
<evidence type="ECO:0000256" key="1">
    <source>
        <dbReference type="ARBA" id="ARBA00004141"/>
    </source>
</evidence>
<feature type="transmembrane region" description="Helical" evidence="6">
    <location>
        <begin position="489"/>
        <end position="507"/>
    </location>
</feature>
<evidence type="ECO:0000313" key="8">
    <source>
        <dbReference type="Proteomes" id="UP000799291"/>
    </source>
</evidence>
<name>A0A6G1IV09_9PLEO</name>
<dbReference type="InterPro" id="IPR002293">
    <property type="entry name" value="AA/rel_permease1"/>
</dbReference>
<evidence type="ECO:0000313" key="7">
    <source>
        <dbReference type="EMBL" id="KAF2681719.1"/>
    </source>
</evidence>
<dbReference type="AlphaFoldDB" id="A0A6G1IV09"/>
<dbReference type="OrthoDB" id="3257095at2759"/>
<keyword evidence="8" id="KW-1185">Reference proteome</keyword>
<dbReference type="PROSITE" id="PS00218">
    <property type="entry name" value="AMINO_ACID_PERMEASE_1"/>
    <property type="match status" value="1"/>
</dbReference>
<comment type="subcellular location">
    <subcellularLocation>
        <location evidence="1">Membrane</location>
        <topology evidence="1">Multi-pass membrane protein</topology>
    </subcellularLocation>
</comment>
<evidence type="ECO:0000256" key="4">
    <source>
        <dbReference type="ARBA" id="ARBA00022989"/>
    </source>
</evidence>
<evidence type="ECO:0000256" key="6">
    <source>
        <dbReference type="SAM" id="Phobius"/>
    </source>
</evidence>
<evidence type="ECO:0000256" key="2">
    <source>
        <dbReference type="ARBA" id="ARBA00022448"/>
    </source>
</evidence>
<reference evidence="7" key="1">
    <citation type="journal article" date="2020" name="Stud. Mycol.">
        <title>101 Dothideomycetes genomes: a test case for predicting lifestyles and emergence of pathogens.</title>
        <authorList>
            <person name="Haridas S."/>
            <person name="Albert R."/>
            <person name="Binder M."/>
            <person name="Bloem J."/>
            <person name="Labutti K."/>
            <person name="Salamov A."/>
            <person name="Andreopoulos B."/>
            <person name="Baker S."/>
            <person name="Barry K."/>
            <person name="Bills G."/>
            <person name="Bluhm B."/>
            <person name="Cannon C."/>
            <person name="Castanera R."/>
            <person name="Culley D."/>
            <person name="Daum C."/>
            <person name="Ezra D."/>
            <person name="Gonzalez J."/>
            <person name="Henrissat B."/>
            <person name="Kuo A."/>
            <person name="Liang C."/>
            <person name="Lipzen A."/>
            <person name="Lutzoni F."/>
            <person name="Magnuson J."/>
            <person name="Mondo S."/>
            <person name="Nolan M."/>
            <person name="Ohm R."/>
            <person name="Pangilinan J."/>
            <person name="Park H.-J."/>
            <person name="Ramirez L."/>
            <person name="Alfaro M."/>
            <person name="Sun H."/>
            <person name="Tritt A."/>
            <person name="Yoshinaga Y."/>
            <person name="Zwiers L.-H."/>
            <person name="Turgeon B."/>
            <person name="Goodwin S."/>
            <person name="Spatafora J."/>
            <person name="Crous P."/>
            <person name="Grigoriev I."/>
        </authorList>
    </citation>
    <scope>NUCLEOTIDE SEQUENCE</scope>
    <source>
        <strain evidence="7">CBS 122367</strain>
    </source>
</reference>
<keyword evidence="2" id="KW-0813">Transport</keyword>
<dbReference type="GO" id="GO:0006865">
    <property type="term" value="P:amino acid transport"/>
    <property type="evidence" value="ECO:0007669"/>
    <property type="project" value="InterPro"/>
</dbReference>
<dbReference type="PANTHER" id="PTHR45649">
    <property type="entry name" value="AMINO-ACID PERMEASE BAT1"/>
    <property type="match status" value="1"/>
</dbReference>
<feature type="transmembrane region" description="Helical" evidence="6">
    <location>
        <begin position="310"/>
        <end position="335"/>
    </location>
</feature>
<keyword evidence="4 6" id="KW-1133">Transmembrane helix</keyword>
<feature type="transmembrane region" description="Helical" evidence="6">
    <location>
        <begin position="160"/>
        <end position="180"/>
    </location>
</feature>
<accession>A0A6G1IV09</accession>
<proteinExistence type="predicted"/>
<feature type="transmembrane region" description="Helical" evidence="6">
    <location>
        <begin position="71"/>
        <end position="89"/>
    </location>
</feature>
<keyword evidence="3 6" id="KW-0812">Transmembrane</keyword>
<dbReference type="Gene3D" id="1.20.1740.10">
    <property type="entry name" value="Amino acid/polyamine transporter I"/>
    <property type="match status" value="1"/>
</dbReference>
<dbReference type="InterPro" id="IPR004840">
    <property type="entry name" value="Amino_acid_permease_CS"/>
</dbReference>
<feature type="transmembrane region" description="Helical" evidence="6">
    <location>
        <begin position="453"/>
        <end position="477"/>
    </location>
</feature>
<keyword evidence="5 6" id="KW-0472">Membrane</keyword>
<evidence type="ECO:0000256" key="5">
    <source>
        <dbReference type="ARBA" id="ARBA00023136"/>
    </source>
</evidence>
<feature type="transmembrane region" description="Helical" evidence="6">
    <location>
        <begin position="117"/>
        <end position="140"/>
    </location>
</feature>
<organism evidence="7 8">
    <name type="scientific">Lentithecium fluviatile CBS 122367</name>
    <dbReference type="NCBI Taxonomy" id="1168545"/>
    <lineage>
        <taxon>Eukaryota</taxon>
        <taxon>Fungi</taxon>
        <taxon>Dikarya</taxon>
        <taxon>Ascomycota</taxon>
        <taxon>Pezizomycotina</taxon>
        <taxon>Dothideomycetes</taxon>
        <taxon>Pleosporomycetidae</taxon>
        <taxon>Pleosporales</taxon>
        <taxon>Massarineae</taxon>
        <taxon>Lentitheciaceae</taxon>
        <taxon>Lentithecium</taxon>
    </lineage>
</organism>
<dbReference type="GO" id="GO:0022857">
    <property type="term" value="F:transmembrane transporter activity"/>
    <property type="evidence" value="ECO:0007669"/>
    <property type="project" value="InterPro"/>
</dbReference>
<feature type="transmembrane region" description="Helical" evidence="6">
    <location>
        <begin position="269"/>
        <end position="290"/>
    </location>
</feature>
<dbReference type="PIRSF" id="PIRSF006060">
    <property type="entry name" value="AA_transporter"/>
    <property type="match status" value="1"/>
</dbReference>
<feature type="transmembrane region" description="Helical" evidence="6">
    <location>
        <begin position="35"/>
        <end position="59"/>
    </location>
</feature>
<protein>
    <submittedName>
        <fullName evidence="7">GABA permease</fullName>
    </submittedName>
</protein>
<dbReference type="GO" id="GO:0016020">
    <property type="term" value="C:membrane"/>
    <property type="evidence" value="ECO:0007669"/>
    <property type="project" value="UniProtKB-SubCell"/>
</dbReference>
<feature type="transmembrane region" description="Helical" evidence="6">
    <location>
        <begin position="192"/>
        <end position="209"/>
    </location>
</feature>
<gene>
    <name evidence="7" type="ORF">K458DRAFT_78103</name>
</gene>